<dbReference type="EnsemblPlants" id="LPERR09G11040.2">
    <property type="protein sequence ID" value="LPERR09G11040.2"/>
    <property type="gene ID" value="LPERR09G11040"/>
</dbReference>
<dbReference type="AlphaFoldDB" id="A0A0D9XF59"/>
<keyword evidence="2" id="KW-1185">Reference proteome</keyword>
<name>A0A0D9XF59_9ORYZ</name>
<dbReference type="Proteomes" id="UP000032180">
    <property type="component" value="Chromosome 9"/>
</dbReference>
<protein>
    <submittedName>
        <fullName evidence="1">Uncharacterized protein</fullName>
    </submittedName>
</protein>
<proteinExistence type="predicted"/>
<dbReference type="Gramene" id="LPERR09G11040.2">
    <property type="protein sequence ID" value="LPERR09G11040.2"/>
    <property type="gene ID" value="LPERR09G11040"/>
</dbReference>
<reference evidence="1 2" key="1">
    <citation type="submission" date="2012-08" db="EMBL/GenBank/DDBJ databases">
        <title>Oryza genome evolution.</title>
        <authorList>
            <person name="Wing R.A."/>
        </authorList>
    </citation>
    <scope>NUCLEOTIDE SEQUENCE</scope>
</reference>
<evidence type="ECO:0000313" key="1">
    <source>
        <dbReference type="EnsemblPlants" id="LPERR09G11040.2"/>
    </source>
</evidence>
<dbReference type="HOGENOM" id="CLU_2743685_0_0_1"/>
<reference evidence="2" key="2">
    <citation type="submission" date="2013-12" db="EMBL/GenBank/DDBJ databases">
        <authorList>
            <person name="Yu Y."/>
            <person name="Lee S."/>
            <person name="de Baynast K."/>
            <person name="Wissotski M."/>
            <person name="Liu L."/>
            <person name="Talag J."/>
            <person name="Goicoechea J."/>
            <person name="Angelova A."/>
            <person name="Jetty R."/>
            <person name="Kudrna D."/>
            <person name="Golser W."/>
            <person name="Rivera L."/>
            <person name="Zhang J."/>
            <person name="Wing R."/>
        </authorList>
    </citation>
    <scope>NUCLEOTIDE SEQUENCE</scope>
</reference>
<reference evidence="1" key="3">
    <citation type="submission" date="2015-04" db="UniProtKB">
        <authorList>
            <consortium name="EnsemblPlants"/>
        </authorList>
    </citation>
    <scope>IDENTIFICATION</scope>
</reference>
<organism evidence="1 2">
    <name type="scientific">Leersia perrieri</name>
    <dbReference type="NCBI Taxonomy" id="77586"/>
    <lineage>
        <taxon>Eukaryota</taxon>
        <taxon>Viridiplantae</taxon>
        <taxon>Streptophyta</taxon>
        <taxon>Embryophyta</taxon>
        <taxon>Tracheophyta</taxon>
        <taxon>Spermatophyta</taxon>
        <taxon>Magnoliopsida</taxon>
        <taxon>Liliopsida</taxon>
        <taxon>Poales</taxon>
        <taxon>Poaceae</taxon>
        <taxon>BOP clade</taxon>
        <taxon>Oryzoideae</taxon>
        <taxon>Oryzeae</taxon>
        <taxon>Oryzinae</taxon>
        <taxon>Leersia</taxon>
    </lineage>
</organism>
<sequence length="71" mass="7694">MCLVGLYIRFETLLEASNRRLVALHHRIVRTPPSSSSCFPSGDGGADLRSKGCRYKSSSLPSASNTRIIVG</sequence>
<evidence type="ECO:0000313" key="2">
    <source>
        <dbReference type="Proteomes" id="UP000032180"/>
    </source>
</evidence>
<accession>A0A0D9XF59</accession>